<protein>
    <submittedName>
        <fullName evidence="3">Uncharacterized protein</fullName>
    </submittedName>
</protein>
<organism evidence="3 4">
    <name type="scientific">Segniliparus rugosus (strain ATCC BAA-974 / DSM 45345 / CCUG 50838 / CIP 108380 / JCM 13579 / CDC 945)</name>
    <dbReference type="NCBI Taxonomy" id="679197"/>
    <lineage>
        <taxon>Bacteria</taxon>
        <taxon>Bacillati</taxon>
        <taxon>Actinomycetota</taxon>
        <taxon>Actinomycetes</taxon>
        <taxon>Mycobacteriales</taxon>
        <taxon>Segniliparaceae</taxon>
        <taxon>Segniliparus</taxon>
    </lineage>
</organism>
<accession>E5XUK5</accession>
<dbReference type="AlphaFoldDB" id="E5XUK5"/>
<feature type="compositionally biased region" description="Low complexity" evidence="1">
    <location>
        <begin position="29"/>
        <end position="42"/>
    </location>
</feature>
<reference evidence="3 4" key="1">
    <citation type="journal article" date="2011" name="Stand. Genomic Sci.">
        <title>High quality draft genome sequence of Segniliparus rugosus CDC 945(T)= (ATCC BAA-974(T)).</title>
        <authorList>
            <person name="Earl A.M."/>
            <person name="Desjardins C.A."/>
            <person name="Fitzgerald M.G."/>
            <person name="Arachchi H.M."/>
            <person name="Zeng Q."/>
            <person name="Mehta T."/>
            <person name="Griggs A."/>
            <person name="Birren B.W."/>
            <person name="Toney N.C."/>
            <person name="Carr J."/>
            <person name="Posey J."/>
            <person name="Butler W.R."/>
        </authorList>
    </citation>
    <scope>NUCLEOTIDE SEQUENCE [LARGE SCALE GENOMIC DNA]</scope>
    <source>
        <strain evidence="4">ATCC BAA-974 / DSM 45345 / CCUG 50838 / CIP 108380 / JCM 13579 / CDC 945</strain>
    </source>
</reference>
<dbReference type="RefSeq" id="WP_007471984.1">
    <property type="nucleotide sequence ID" value="NZ_KI391953.1"/>
</dbReference>
<evidence type="ECO:0000313" key="4">
    <source>
        <dbReference type="Proteomes" id="UP000004816"/>
    </source>
</evidence>
<dbReference type="Proteomes" id="UP000004816">
    <property type="component" value="Unassembled WGS sequence"/>
</dbReference>
<dbReference type="EMBL" id="ACZI02000001">
    <property type="protein sequence ID" value="EFV11984.1"/>
    <property type="molecule type" value="Genomic_DNA"/>
</dbReference>
<name>E5XUK5_SEGRC</name>
<sequence>MPSPRASRRPSRVALAALLVGGSFASTAAADPAPVTTPTQDPSNSAKHTSQAIDLTFFRDTKCNADQILDAIQKVAPDEWAVIKKEPGGSRKIKWVRNWLIMIIASVGSRPGILDLDEVSNLFGERFWQQMLPYQDQIAAECSGGKQRERDQYGPKGKKAPKYDPNYSPATPTPAPGN</sequence>
<evidence type="ECO:0000256" key="1">
    <source>
        <dbReference type="SAM" id="MobiDB-lite"/>
    </source>
</evidence>
<keyword evidence="4" id="KW-1185">Reference proteome</keyword>
<feature type="region of interest" description="Disordered" evidence="1">
    <location>
        <begin position="29"/>
        <end position="48"/>
    </location>
</feature>
<dbReference type="STRING" id="679197.HMPREF9336_03177"/>
<feature type="signal peptide" evidence="2">
    <location>
        <begin position="1"/>
        <end position="25"/>
    </location>
</feature>
<evidence type="ECO:0000313" key="3">
    <source>
        <dbReference type="EMBL" id="EFV11984.1"/>
    </source>
</evidence>
<feature type="chain" id="PRO_5039624612" evidence="2">
    <location>
        <begin position="26"/>
        <end position="178"/>
    </location>
</feature>
<evidence type="ECO:0000256" key="2">
    <source>
        <dbReference type="SAM" id="SignalP"/>
    </source>
</evidence>
<proteinExistence type="predicted"/>
<dbReference type="HOGENOM" id="CLU_1509569_0_0_11"/>
<comment type="caution">
    <text evidence="3">The sequence shown here is derived from an EMBL/GenBank/DDBJ whole genome shotgun (WGS) entry which is preliminary data.</text>
</comment>
<gene>
    <name evidence="3" type="ORF">HMPREF9336_03177</name>
</gene>
<feature type="region of interest" description="Disordered" evidence="1">
    <location>
        <begin position="142"/>
        <end position="178"/>
    </location>
</feature>
<keyword evidence="2" id="KW-0732">Signal</keyword>